<dbReference type="Pfam" id="PF00443">
    <property type="entry name" value="UCH"/>
    <property type="match status" value="1"/>
</dbReference>
<reference evidence="10" key="1">
    <citation type="submission" date="2020-07" db="EMBL/GenBank/DDBJ databases">
        <title>Multicomponent nature underlies the extraordinary mechanical properties of spider dragline silk.</title>
        <authorList>
            <person name="Kono N."/>
            <person name="Nakamura H."/>
            <person name="Mori M."/>
            <person name="Yoshida Y."/>
            <person name="Ohtoshi R."/>
            <person name="Malay A.D."/>
            <person name="Moran D.A.P."/>
            <person name="Tomita M."/>
            <person name="Numata K."/>
            <person name="Arakawa K."/>
        </authorList>
    </citation>
    <scope>NUCLEOTIDE SEQUENCE</scope>
</reference>
<keyword evidence="6 10" id="KW-0378">Hydrolase</keyword>
<evidence type="ECO:0000256" key="6">
    <source>
        <dbReference type="ARBA" id="ARBA00022801"/>
    </source>
</evidence>
<comment type="caution">
    <text evidence="10">The sequence shown here is derived from an EMBL/GenBank/DDBJ whole genome shotgun (WGS) entry which is preliminary data.</text>
</comment>
<dbReference type="EMBL" id="BMAO01033904">
    <property type="protein sequence ID" value="GFQ92680.1"/>
    <property type="molecule type" value="Genomic_DNA"/>
</dbReference>
<organism evidence="10 11">
    <name type="scientific">Trichonephila clavata</name>
    <name type="common">Joro spider</name>
    <name type="synonym">Nephila clavata</name>
    <dbReference type="NCBI Taxonomy" id="2740835"/>
    <lineage>
        <taxon>Eukaryota</taxon>
        <taxon>Metazoa</taxon>
        <taxon>Ecdysozoa</taxon>
        <taxon>Arthropoda</taxon>
        <taxon>Chelicerata</taxon>
        <taxon>Arachnida</taxon>
        <taxon>Araneae</taxon>
        <taxon>Araneomorphae</taxon>
        <taxon>Entelegynae</taxon>
        <taxon>Araneoidea</taxon>
        <taxon>Nephilidae</taxon>
        <taxon>Trichonephila</taxon>
    </lineage>
</organism>
<keyword evidence="4" id="KW-0645">Protease</keyword>
<dbReference type="GO" id="GO:0006508">
    <property type="term" value="P:proteolysis"/>
    <property type="evidence" value="ECO:0007669"/>
    <property type="project" value="UniProtKB-KW"/>
</dbReference>
<proteinExistence type="inferred from homology"/>
<dbReference type="InterPro" id="IPR001394">
    <property type="entry name" value="Peptidase_C19_UCH"/>
</dbReference>
<dbReference type="AlphaFoldDB" id="A0A8X6FYU7"/>
<dbReference type="GO" id="GO:0005829">
    <property type="term" value="C:cytosol"/>
    <property type="evidence" value="ECO:0007669"/>
    <property type="project" value="TreeGrafter"/>
</dbReference>
<evidence type="ECO:0000256" key="1">
    <source>
        <dbReference type="ARBA" id="ARBA00000707"/>
    </source>
</evidence>
<dbReference type="Gene3D" id="3.90.70.10">
    <property type="entry name" value="Cysteine proteinases"/>
    <property type="match status" value="1"/>
</dbReference>
<comment type="catalytic activity">
    <reaction evidence="1">
        <text>Thiol-dependent hydrolysis of ester, thioester, amide, peptide and isopeptide bonds formed by the C-terminal Gly of ubiquitin (a 76-residue protein attached to proteins as an intracellular targeting signal).</text>
        <dbReference type="EC" id="3.4.19.12"/>
    </reaction>
</comment>
<dbReference type="GO" id="GO:0010506">
    <property type="term" value="P:regulation of autophagy"/>
    <property type="evidence" value="ECO:0007669"/>
    <property type="project" value="TreeGrafter"/>
</dbReference>
<sequence length="704" mass="79441">MDERFGFFNFDGLVEDQVIYVKEILHPLNKIPEVEFPWDNQTKRKFHTKGNISSLNVHAPAFESHVPLCNNHVPETELHSISSVSYSNGSNLHETSPIINTSHYYTSTIVEQARTLQSGCQNLSNGQQNAYDQNVAFSQPPKPFSGDVYSNVHDTQQIPAAVSTFKLNPTVSSFVPQNMVNYHQSNQPLNGFPVQAHNVVTTSIHENKKGHANNEILPEQNVSINNFVEQVDQNDLKQSLESVKLDSVSTTDKNDVANTEISLIKNETAAPSKPERRSWADIVSRGQKPGKAPPAKPVNKNEKVVRVVKIEQEKDLSIAEDKISLLLGKHLHESKLNFQPVLLQPRGLINRRNWCYINASLQALLGCSPFYTLLRDLPLGPGVDRGKSSTPVIDSMVKVTYEFSKYDTSQEELSPGSPFQPDFIYDMLRDLKSDCLKGQQEDAEEFLSFILNGMHEEMVKIIKNYEKNTNVKQEEEIKENGDVSDGEEEWQVIGSKHKGMVTRKVAEHKTPISDLLGGQIKSFLTTSGNKTSASIQPFFTLQLDIQSESVTSVSEALKEMTVKEPIQGYTCAKTKQEVEAFSHVSLQKLPPILILHLKRFVYNKNGGCKKVMKKTDYPLILDISKDIFSSDVKRSQRMKQYKLFAVMYHEGEEAVKGHYISDVYNHGSQTWIRCDDRSVTAVTEDQVLSYSPPRVPYLLFYQES</sequence>
<keyword evidence="5" id="KW-0833">Ubl conjugation pathway</keyword>
<dbReference type="InterPro" id="IPR038765">
    <property type="entry name" value="Papain-like_cys_pep_sf"/>
</dbReference>
<keyword evidence="7" id="KW-0788">Thiol protease</keyword>
<dbReference type="GO" id="GO:0005634">
    <property type="term" value="C:nucleus"/>
    <property type="evidence" value="ECO:0007669"/>
    <property type="project" value="TreeGrafter"/>
</dbReference>
<dbReference type="EC" id="3.4.19.12" evidence="3"/>
<dbReference type="Proteomes" id="UP000887116">
    <property type="component" value="Unassembled WGS sequence"/>
</dbReference>
<evidence type="ECO:0000313" key="11">
    <source>
        <dbReference type="Proteomes" id="UP000887116"/>
    </source>
</evidence>
<evidence type="ECO:0000256" key="3">
    <source>
        <dbReference type="ARBA" id="ARBA00012759"/>
    </source>
</evidence>
<evidence type="ECO:0000256" key="7">
    <source>
        <dbReference type="ARBA" id="ARBA00022807"/>
    </source>
</evidence>
<evidence type="ECO:0000259" key="9">
    <source>
        <dbReference type="PROSITE" id="PS50235"/>
    </source>
</evidence>
<protein>
    <recommendedName>
        <fullName evidence="3">ubiquitinyl hydrolase 1</fullName>
        <ecNumber evidence="3">3.4.19.12</ecNumber>
    </recommendedName>
</protein>
<evidence type="ECO:0000256" key="8">
    <source>
        <dbReference type="SAM" id="MobiDB-lite"/>
    </source>
</evidence>
<evidence type="ECO:0000256" key="5">
    <source>
        <dbReference type="ARBA" id="ARBA00022786"/>
    </source>
</evidence>
<dbReference type="PROSITE" id="PS50235">
    <property type="entry name" value="USP_3"/>
    <property type="match status" value="1"/>
</dbReference>
<dbReference type="PANTHER" id="PTHR24006">
    <property type="entry name" value="UBIQUITIN CARBOXYL-TERMINAL HYDROLASE"/>
    <property type="match status" value="1"/>
</dbReference>
<dbReference type="InterPro" id="IPR050164">
    <property type="entry name" value="Peptidase_C19"/>
</dbReference>
<evidence type="ECO:0000313" key="10">
    <source>
        <dbReference type="EMBL" id="GFQ92680.1"/>
    </source>
</evidence>
<evidence type="ECO:0000256" key="2">
    <source>
        <dbReference type="ARBA" id="ARBA00005427"/>
    </source>
</evidence>
<feature type="region of interest" description="Disordered" evidence="8">
    <location>
        <begin position="267"/>
        <end position="300"/>
    </location>
</feature>
<name>A0A8X6FYU7_TRICU</name>
<dbReference type="GO" id="GO:0030330">
    <property type="term" value="P:DNA damage response, signal transduction by p53 class mediator"/>
    <property type="evidence" value="ECO:0007669"/>
    <property type="project" value="TreeGrafter"/>
</dbReference>
<dbReference type="SUPFAM" id="SSF54001">
    <property type="entry name" value="Cysteine proteinases"/>
    <property type="match status" value="1"/>
</dbReference>
<dbReference type="PANTHER" id="PTHR24006:SF687">
    <property type="entry name" value="UBIQUITIN CARBOXYL-TERMINAL HYDROLASE 10"/>
    <property type="match status" value="1"/>
</dbReference>
<dbReference type="InterPro" id="IPR028889">
    <property type="entry name" value="USP"/>
</dbReference>
<dbReference type="GO" id="GO:0016579">
    <property type="term" value="P:protein deubiquitination"/>
    <property type="evidence" value="ECO:0007669"/>
    <property type="project" value="InterPro"/>
</dbReference>
<dbReference type="InterPro" id="IPR018200">
    <property type="entry name" value="USP_CS"/>
</dbReference>
<feature type="domain" description="USP" evidence="9">
    <location>
        <begin position="346"/>
        <end position="704"/>
    </location>
</feature>
<accession>A0A8X6FYU7</accession>
<gene>
    <name evidence="10" type="primary">usp10</name>
    <name evidence="10" type="ORF">TNCT_690421</name>
</gene>
<comment type="similarity">
    <text evidence="2">Belongs to the peptidase C19 family. USP10 subfamily.</text>
</comment>
<keyword evidence="11" id="KW-1185">Reference proteome</keyword>
<dbReference type="GO" id="GO:0004843">
    <property type="term" value="F:cysteine-type deubiquitinase activity"/>
    <property type="evidence" value="ECO:0007669"/>
    <property type="project" value="UniProtKB-EC"/>
</dbReference>
<dbReference type="PROSITE" id="PS00973">
    <property type="entry name" value="USP_2"/>
    <property type="match status" value="1"/>
</dbReference>
<evidence type="ECO:0000256" key="4">
    <source>
        <dbReference type="ARBA" id="ARBA00022670"/>
    </source>
</evidence>
<dbReference type="CDD" id="cd02257">
    <property type="entry name" value="Peptidase_C19"/>
    <property type="match status" value="1"/>
</dbReference>
<dbReference type="OrthoDB" id="429671at2759"/>
<dbReference type="FunFam" id="3.90.70.10:FF:000092">
    <property type="entry name" value="Ubiquitin carboxyl-terminal hydrolase"/>
    <property type="match status" value="1"/>
</dbReference>